<evidence type="ECO:0000313" key="2">
    <source>
        <dbReference type="EMBL" id="RSJ89284.1"/>
    </source>
</evidence>
<comment type="similarity">
    <text evidence="1">Belongs to the glycogen phosphorylase family.</text>
</comment>
<dbReference type="SUPFAM" id="SSF53756">
    <property type="entry name" value="UDP-Glycosyltransferase/glycogen phosphorylase"/>
    <property type="match status" value="1"/>
</dbReference>
<gene>
    <name evidence="2" type="primary">glgP_3</name>
    <name evidence="2" type="ORF">D8792_07065</name>
</gene>
<keyword evidence="2" id="KW-0808">Transferase</keyword>
<dbReference type="PANTHER" id="PTHR11468">
    <property type="entry name" value="GLYCOGEN PHOSPHORYLASE"/>
    <property type="match status" value="1"/>
</dbReference>
<dbReference type="EMBL" id="RJPS01000007">
    <property type="protein sequence ID" value="RSJ89284.1"/>
    <property type="molecule type" value="Genomic_DNA"/>
</dbReference>
<dbReference type="PANTHER" id="PTHR11468:SF3">
    <property type="entry name" value="GLYCOGEN PHOSPHORYLASE, LIVER FORM"/>
    <property type="match status" value="1"/>
</dbReference>
<dbReference type="GO" id="GO:0005980">
    <property type="term" value="P:glycogen catabolic process"/>
    <property type="evidence" value="ECO:0007669"/>
    <property type="project" value="TreeGrafter"/>
</dbReference>
<comment type="caution">
    <text evidence="2">The sequence shown here is derived from an EMBL/GenBank/DDBJ whole genome shotgun (WGS) entry which is preliminary data.</text>
</comment>
<keyword evidence="2" id="KW-0328">Glycosyltransferase</keyword>
<dbReference type="GO" id="GO:0005737">
    <property type="term" value="C:cytoplasm"/>
    <property type="evidence" value="ECO:0007669"/>
    <property type="project" value="TreeGrafter"/>
</dbReference>
<dbReference type="GO" id="GO:0008184">
    <property type="term" value="F:glycogen phosphorylase activity"/>
    <property type="evidence" value="ECO:0007669"/>
    <property type="project" value="InterPro"/>
</dbReference>
<organism evidence="2 3">
    <name type="scientific">Streptococcus cristatus</name>
    <dbReference type="NCBI Taxonomy" id="45634"/>
    <lineage>
        <taxon>Bacteria</taxon>
        <taxon>Bacillati</taxon>
        <taxon>Bacillota</taxon>
        <taxon>Bacilli</taxon>
        <taxon>Lactobacillales</taxon>
        <taxon>Streptococcaceae</taxon>
        <taxon>Streptococcus</taxon>
    </lineage>
</organism>
<dbReference type="Proteomes" id="UP000270868">
    <property type="component" value="Unassembled WGS sequence"/>
</dbReference>
<dbReference type="InterPro" id="IPR000811">
    <property type="entry name" value="Glyco_trans_35"/>
</dbReference>
<reference evidence="2 3" key="1">
    <citation type="submission" date="2018-11" db="EMBL/GenBank/DDBJ databases">
        <title>Species Designations Belie Phenotypic and Genotypic Heterogeneity in Oral Streptococci.</title>
        <authorList>
            <person name="Velsko I."/>
        </authorList>
    </citation>
    <scope>NUCLEOTIDE SEQUENCE [LARGE SCALE GENOMIC DNA]</scope>
    <source>
        <strain evidence="2 3">A52</strain>
    </source>
</reference>
<dbReference type="Gene3D" id="3.40.50.2000">
    <property type="entry name" value="Glycogen Phosphorylase B"/>
    <property type="match status" value="1"/>
</dbReference>
<proteinExistence type="inferred from homology"/>
<protein>
    <submittedName>
        <fullName evidence="2">Glycogen phosphorylase</fullName>
        <ecNumber evidence="2">2.4.1.1</ecNumber>
    </submittedName>
</protein>
<dbReference type="EC" id="2.4.1.1" evidence="2"/>
<evidence type="ECO:0000313" key="3">
    <source>
        <dbReference type="Proteomes" id="UP000270868"/>
    </source>
</evidence>
<dbReference type="AlphaFoldDB" id="A0A3R9SY17"/>
<name>A0A3R9SY17_STRCR</name>
<accession>A0A3R9SY17</accession>
<evidence type="ECO:0000256" key="1">
    <source>
        <dbReference type="ARBA" id="ARBA00006047"/>
    </source>
</evidence>
<sequence>MELNKEQFIRDFKDTLHERQLIKIADATPAELFQALASTIRKYITPLWLERRNKLVEQQQKTAYYFSIEFLPGRMLETNLLNLGILDTVKESFVELGVDFEDVKNAEHDMALGNGALVA</sequence>
<dbReference type="GO" id="GO:0030170">
    <property type="term" value="F:pyridoxal phosphate binding"/>
    <property type="evidence" value="ECO:0007669"/>
    <property type="project" value="TreeGrafter"/>
</dbReference>